<dbReference type="SUPFAM" id="SSF50891">
    <property type="entry name" value="Cyclophilin-like"/>
    <property type="match status" value="1"/>
</dbReference>
<dbReference type="GO" id="GO:0016018">
    <property type="term" value="F:cyclosporin A binding"/>
    <property type="evidence" value="ECO:0007669"/>
    <property type="project" value="TreeGrafter"/>
</dbReference>
<gene>
    <name evidence="4" type="ORF">DIABBA_LOCUS6228</name>
</gene>
<evidence type="ECO:0000313" key="4">
    <source>
        <dbReference type="EMBL" id="CAG9832783.1"/>
    </source>
</evidence>
<proteinExistence type="predicted"/>
<dbReference type="InterPro" id="IPR002130">
    <property type="entry name" value="Cyclophilin-type_PPIase_dom"/>
</dbReference>
<protein>
    <recommendedName>
        <fullName evidence="3">PPIase cyclophilin-type domain-containing protein</fullName>
    </recommendedName>
</protein>
<dbReference type="Gene3D" id="1.25.40.10">
    <property type="entry name" value="Tetratricopeptide repeat domain"/>
    <property type="match status" value="1"/>
</dbReference>
<dbReference type="AlphaFoldDB" id="A0A9N9SZY3"/>
<dbReference type="PANTHER" id="PTHR11071:SF561">
    <property type="entry name" value="PEPTIDYL-PROLYL CIS-TRANS ISOMERASE D-RELATED"/>
    <property type="match status" value="1"/>
</dbReference>
<dbReference type="SMART" id="SM00028">
    <property type="entry name" value="TPR"/>
    <property type="match status" value="3"/>
</dbReference>
<evidence type="ECO:0000259" key="3">
    <source>
        <dbReference type="PROSITE" id="PS50072"/>
    </source>
</evidence>
<dbReference type="PANTHER" id="PTHR11071">
    <property type="entry name" value="PEPTIDYL-PROLYL CIS-TRANS ISOMERASE"/>
    <property type="match status" value="1"/>
</dbReference>
<sequence>MDPEKKVANTFVYLDIQFDGLKAGRVVIELYNDQVPKTVENFRTLCTGEKGIGKKGKPLHYKGTKFHKVVSMCMVQTGDIINNNGTSGESIYGEYFEDENFSVKHDQEGIVGMVNMGPNTNQSQFYITTQPCFHLDNSNVAFGKVVKGLNILVEMSDLPRENDKPLGELIIADCGEFKPDEPWNITEDDGTEDKYPPWPDDWEEQDADAILVEQTVNDIKSAGNFYFNKKDFAMAERKYVKCIRYFDWYMNKKKEPTLERSIRLTLMMNLASAQLKRNKYKETASLCTALIKEDPDNGKVYYRRAQAMMGLKEYDRALKDLKTALGLHPNDKNIIRLLNNVKKDKLTYLKKEKVFFSKLFN</sequence>
<reference evidence="4" key="1">
    <citation type="submission" date="2022-01" db="EMBL/GenBank/DDBJ databases">
        <authorList>
            <person name="King R."/>
        </authorList>
    </citation>
    <scope>NUCLEOTIDE SEQUENCE</scope>
</reference>
<evidence type="ECO:0000256" key="2">
    <source>
        <dbReference type="PROSITE-ProRule" id="PRU00339"/>
    </source>
</evidence>
<organism evidence="4 5">
    <name type="scientific">Diabrotica balteata</name>
    <name type="common">Banded cucumber beetle</name>
    <dbReference type="NCBI Taxonomy" id="107213"/>
    <lineage>
        <taxon>Eukaryota</taxon>
        <taxon>Metazoa</taxon>
        <taxon>Ecdysozoa</taxon>
        <taxon>Arthropoda</taxon>
        <taxon>Hexapoda</taxon>
        <taxon>Insecta</taxon>
        <taxon>Pterygota</taxon>
        <taxon>Neoptera</taxon>
        <taxon>Endopterygota</taxon>
        <taxon>Coleoptera</taxon>
        <taxon>Polyphaga</taxon>
        <taxon>Cucujiformia</taxon>
        <taxon>Chrysomeloidea</taxon>
        <taxon>Chrysomelidae</taxon>
        <taxon>Galerucinae</taxon>
        <taxon>Diabroticina</taxon>
        <taxon>Diabroticites</taxon>
        <taxon>Diabrotica</taxon>
    </lineage>
</organism>
<keyword evidence="2" id="KW-0802">TPR repeat</keyword>
<feature type="domain" description="PPIase cyclophilin-type" evidence="3">
    <location>
        <begin position="13"/>
        <end position="176"/>
    </location>
</feature>
<dbReference type="Pfam" id="PF14559">
    <property type="entry name" value="TPR_19"/>
    <property type="match status" value="1"/>
</dbReference>
<dbReference type="InterPro" id="IPR029000">
    <property type="entry name" value="Cyclophilin-like_dom_sf"/>
</dbReference>
<evidence type="ECO:0000313" key="5">
    <source>
        <dbReference type="Proteomes" id="UP001153709"/>
    </source>
</evidence>
<keyword evidence="5" id="KW-1185">Reference proteome</keyword>
<dbReference type="SUPFAM" id="SSF48452">
    <property type="entry name" value="TPR-like"/>
    <property type="match status" value="1"/>
</dbReference>
<accession>A0A9N9SZY3</accession>
<dbReference type="GO" id="GO:0006457">
    <property type="term" value="P:protein folding"/>
    <property type="evidence" value="ECO:0007669"/>
    <property type="project" value="TreeGrafter"/>
</dbReference>
<dbReference type="Pfam" id="PF00160">
    <property type="entry name" value="Pro_isomerase"/>
    <property type="match status" value="1"/>
</dbReference>
<dbReference type="PROSITE" id="PS50005">
    <property type="entry name" value="TPR"/>
    <property type="match status" value="1"/>
</dbReference>
<dbReference type="InterPro" id="IPR019734">
    <property type="entry name" value="TPR_rpt"/>
</dbReference>
<dbReference type="EMBL" id="OU898279">
    <property type="protein sequence ID" value="CAG9832783.1"/>
    <property type="molecule type" value="Genomic_DNA"/>
</dbReference>
<dbReference type="Proteomes" id="UP001153709">
    <property type="component" value="Chromosome 4"/>
</dbReference>
<comment type="catalytic activity">
    <reaction evidence="1">
        <text>[protein]-peptidylproline (omega=180) = [protein]-peptidylproline (omega=0)</text>
        <dbReference type="Rhea" id="RHEA:16237"/>
        <dbReference type="Rhea" id="RHEA-COMP:10747"/>
        <dbReference type="Rhea" id="RHEA-COMP:10748"/>
        <dbReference type="ChEBI" id="CHEBI:83833"/>
        <dbReference type="ChEBI" id="CHEBI:83834"/>
        <dbReference type="EC" id="5.2.1.8"/>
    </reaction>
</comment>
<dbReference type="OrthoDB" id="407558at2759"/>
<evidence type="ECO:0000256" key="1">
    <source>
        <dbReference type="ARBA" id="ARBA00000971"/>
    </source>
</evidence>
<dbReference type="GO" id="GO:0005739">
    <property type="term" value="C:mitochondrion"/>
    <property type="evidence" value="ECO:0007669"/>
    <property type="project" value="TreeGrafter"/>
</dbReference>
<dbReference type="PROSITE" id="PS50072">
    <property type="entry name" value="CSA_PPIASE_2"/>
    <property type="match status" value="1"/>
</dbReference>
<feature type="repeat" description="TPR" evidence="2">
    <location>
        <begin position="298"/>
        <end position="331"/>
    </location>
</feature>
<dbReference type="PRINTS" id="PR00153">
    <property type="entry name" value="CSAPPISMRASE"/>
</dbReference>
<dbReference type="Gene3D" id="2.40.100.10">
    <property type="entry name" value="Cyclophilin-like"/>
    <property type="match status" value="1"/>
</dbReference>
<dbReference type="GO" id="GO:0003755">
    <property type="term" value="F:peptidyl-prolyl cis-trans isomerase activity"/>
    <property type="evidence" value="ECO:0007669"/>
    <property type="project" value="UniProtKB-EC"/>
</dbReference>
<dbReference type="InterPro" id="IPR011990">
    <property type="entry name" value="TPR-like_helical_dom_sf"/>
</dbReference>
<name>A0A9N9SZY3_DIABA</name>
<dbReference type="FunFam" id="2.40.100.10:FF:000048">
    <property type="entry name" value="Peptidyl-prolyl cis-trans isomerase"/>
    <property type="match status" value="1"/>
</dbReference>